<protein>
    <recommendedName>
        <fullName evidence="2">non-specific protein-tyrosine kinase</fullName>
        <ecNumber evidence="2">2.7.10.2</ecNumber>
    </recommendedName>
</protein>
<evidence type="ECO:0000256" key="4">
    <source>
        <dbReference type="ARBA" id="ARBA00022741"/>
    </source>
</evidence>
<dbReference type="GO" id="GO:0005524">
    <property type="term" value="F:ATP binding"/>
    <property type="evidence" value="ECO:0007669"/>
    <property type="project" value="UniProtKB-KW"/>
</dbReference>
<feature type="domain" description="AAA" evidence="9">
    <location>
        <begin position="10"/>
        <end position="142"/>
    </location>
</feature>
<dbReference type="SUPFAM" id="SSF52540">
    <property type="entry name" value="P-loop containing nucleoside triphosphate hydrolases"/>
    <property type="match status" value="1"/>
</dbReference>
<dbReference type="PANTHER" id="PTHR32309">
    <property type="entry name" value="TYROSINE-PROTEIN KINASE"/>
    <property type="match status" value="1"/>
</dbReference>
<dbReference type="EC" id="2.7.10.2" evidence="2"/>
<evidence type="ECO:0000256" key="1">
    <source>
        <dbReference type="ARBA" id="ARBA00007316"/>
    </source>
</evidence>
<comment type="catalytic activity">
    <reaction evidence="8">
        <text>L-tyrosyl-[protein] + ATP = O-phospho-L-tyrosyl-[protein] + ADP + H(+)</text>
        <dbReference type="Rhea" id="RHEA:10596"/>
        <dbReference type="Rhea" id="RHEA-COMP:10136"/>
        <dbReference type="Rhea" id="RHEA-COMP:20101"/>
        <dbReference type="ChEBI" id="CHEBI:15378"/>
        <dbReference type="ChEBI" id="CHEBI:30616"/>
        <dbReference type="ChEBI" id="CHEBI:46858"/>
        <dbReference type="ChEBI" id="CHEBI:61978"/>
        <dbReference type="ChEBI" id="CHEBI:456216"/>
        <dbReference type="EC" id="2.7.10.2"/>
    </reaction>
</comment>
<dbReference type="CDD" id="cd05387">
    <property type="entry name" value="BY-kinase"/>
    <property type="match status" value="1"/>
</dbReference>
<dbReference type="EMBL" id="BARU01039583">
    <property type="protein sequence ID" value="GAH82687.1"/>
    <property type="molecule type" value="Genomic_DNA"/>
</dbReference>
<keyword evidence="6" id="KW-0067">ATP-binding</keyword>
<evidence type="ECO:0000256" key="8">
    <source>
        <dbReference type="ARBA" id="ARBA00051245"/>
    </source>
</evidence>
<reference evidence="10" key="1">
    <citation type="journal article" date="2014" name="Front. Microbiol.">
        <title>High frequency of phylogenetically diverse reductive dehalogenase-homologous genes in deep subseafloor sedimentary metagenomes.</title>
        <authorList>
            <person name="Kawai M."/>
            <person name="Futagami T."/>
            <person name="Toyoda A."/>
            <person name="Takaki Y."/>
            <person name="Nishi S."/>
            <person name="Hori S."/>
            <person name="Arai W."/>
            <person name="Tsubouchi T."/>
            <person name="Morono Y."/>
            <person name="Uchiyama I."/>
            <person name="Ito T."/>
            <person name="Fujiyama A."/>
            <person name="Inagaki F."/>
            <person name="Takami H."/>
        </authorList>
    </citation>
    <scope>NUCLEOTIDE SEQUENCE</scope>
    <source>
        <strain evidence="10">Expedition CK06-06</strain>
    </source>
</reference>
<dbReference type="AlphaFoldDB" id="X1ILU3"/>
<sequence>MVTSAGPLEGKSTTALNLAVALAQKESKVLLVDGDLRKSTIHKALHLDNSTGLTDLILDHGSLQAAVKQFDSVDNLWVLTSGSKPTNPSELLGSSRMRSLVEQAKKEYDYVVLDTPPLMAVSDTAVLASQTDGILIVISPGKLRREVALRTKELVDRIETPVLGAVLN</sequence>
<accession>X1ILU3</accession>
<dbReference type="InterPro" id="IPR005702">
    <property type="entry name" value="Wzc-like_C"/>
</dbReference>
<dbReference type="InterPro" id="IPR050445">
    <property type="entry name" value="Bact_polysacc_biosynth/exp"/>
</dbReference>
<dbReference type="InterPro" id="IPR025669">
    <property type="entry name" value="AAA_dom"/>
</dbReference>
<name>X1ILU3_9ZZZZ</name>
<gene>
    <name evidence="10" type="ORF">S03H2_61327</name>
</gene>
<comment type="similarity">
    <text evidence="1">Belongs to the CpsD/CapB family.</text>
</comment>
<dbReference type="NCBIfam" id="TIGR01007">
    <property type="entry name" value="eps_fam"/>
    <property type="match status" value="1"/>
</dbReference>
<keyword evidence="3" id="KW-0808">Transferase</keyword>
<keyword evidence="5" id="KW-0418">Kinase</keyword>
<dbReference type="Pfam" id="PF13614">
    <property type="entry name" value="AAA_31"/>
    <property type="match status" value="1"/>
</dbReference>
<evidence type="ECO:0000256" key="2">
    <source>
        <dbReference type="ARBA" id="ARBA00011903"/>
    </source>
</evidence>
<evidence type="ECO:0000256" key="3">
    <source>
        <dbReference type="ARBA" id="ARBA00022679"/>
    </source>
</evidence>
<dbReference type="PANTHER" id="PTHR32309:SF13">
    <property type="entry name" value="FERRIC ENTEROBACTIN TRANSPORT PROTEIN FEPE"/>
    <property type="match status" value="1"/>
</dbReference>
<evidence type="ECO:0000256" key="7">
    <source>
        <dbReference type="ARBA" id="ARBA00023137"/>
    </source>
</evidence>
<dbReference type="GO" id="GO:0005886">
    <property type="term" value="C:plasma membrane"/>
    <property type="evidence" value="ECO:0007669"/>
    <property type="project" value="TreeGrafter"/>
</dbReference>
<proteinExistence type="inferred from homology"/>
<dbReference type="GO" id="GO:0004715">
    <property type="term" value="F:non-membrane spanning protein tyrosine kinase activity"/>
    <property type="evidence" value="ECO:0007669"/>
    <property type="project" value="UniProtKB-EC"/>
</dbReference>
<evidence type="ECO:0000259" key="9">
    <source>
        <dbReference type="Pfam" id="PF13614"/>
    </source>
</evidence>
<evidence type="ECO:0000313" key="10">
    <source>
        <dbReference type="EMBL" id="GAH82687.1"/>
    </source>
</evidence>
<feature type="non-terminal residue" evidence="10">
    <location>
        <position position="168"/>
    </location>
</feature>
<evidence type="ECO:0000256" key="6">
    <source>
        <dbReference type="ARBA" id="ARBA00022840"/>
    </source>
</evidence>
<keyword evidence="7" id="KW-0829">Tyrosine-protein kinase</keyword>
<dbReference type="Gene3D" id="3.40.50.300">
    <property type="entry name" value="P-loop containing nucleotide triphosphate hydrolases"/>
    <property type="match status" value="1"/>
</dbReference>
<comment type="caution">
    <text evidence="10">The sequence shown here is derived from an EMBL/GenBank/DDBJ whole genome shotgun (WGS) entry which is preliminary data.</text>
</comment>
<dbReference type="InterPro" id="IPR027417">
    <property type="entry name" value="P-loop_NTPase"/>
</dbReference>
<evidence type="ECO:0000256" key="5">
    <source>
        <dbReference type="ARBA" id="ARBA00022777"/>
    </source>
</evidence>
<organism evidence="10">
    <name type="scientific">marine sediment metagenome</name>
    <dbReference type="NCBI Taxonomy" id="412755"/>
    <lineage>
        <taxon>unclassified sequences</taxon>
        <taxon>metagenomes</taxon>
        <taxon>ecological metagenomes</taxon>
    </lineage>
</organism>
<keyword evidence="4" id="KW-0547">Nucleotide-binding</keyword>